<gene>
    <name evidence="4" type="ORF">NIES46_17350</name>
</gene>
<dbReference type="Gene3D" id="2.160.20.10">
    <property type="entry name" value="Single-stranded right-handed beta-helix, Pectin lyase-like"/>
    <property type="match status" value="2"/>
</dbReference>
<dbReference type="SUPFAM" id="SSF51126">
    <property type="entry name" value="Pectin lyase-like"/>
    <property type="match status" value="1"/>
</dbReference>
<sequence>MNPVHHLRSVLIPVSCASFIVLDILPIIPQNFLHIRYKTAIAQSIVPEPNSTNTVTHQQGNQTNITGGQLSGNGGNLFHSFTHFNVESGTVANFIATPEIQNILTRVVGGDASRINGLLQVTGGASNLFLINPAGILFGAGARLDVPGSFTATTANGIGFGDRWMNAIGDNDYTTLVGTPNAFAFATNPGSIVNAGELAVTQGEHIILLGGTVINTGSLVAPGGEITIAAVEGENILRISQTGHLLSLEVSPAASPDGLSTNLTPLSLPELLTGGDNNYATRVNILADGRIQLTGSNTPITPNPGVVAVSGTIDTDSTIFNHSPQVNIFGDRIGIWGANINASAPDNGGTIRIGGDYLGQGTVPNAIYTLIDDNSTLAANATTNGDGGRIIIWSDGHTQFSGNISAQGQHLGGFVEISGLETLSVDGSVNLRGGDGNLGTLLLDPLNIRIVDSEASPNNNIDFDGVVTADQGPAEYTLSQTTLENLAADADITLEARNDIRIDQLSNQKLDLRTTTGTVTFRADANGDGQGSFIMHSGDTILTRGGNLNIFGVNIATGNIRTSGGDVNLTASGIGQINTGVISTANNSNMGGDITLNSSEGSITTNNLETNGRLSGGNITINSGRQIITGSLSSRSTDAEGVGGNIQLEASREIFLEGVNTSGFRGGGDLSIVSQGSRIIMDDSNNGTTPSRIITSSVRGEGGDVLITTSESIDLGAIDSRGRQSGGNITLDAGIEITVGAISTGVWDGLLSPDTTGGNIMLTGDTINLNGGVSGNGSLLLQPASPTQDIRLGANSRRSSNSSGIGEGLSLNFNSLELSQITRGFSEIIIGKSDSQGTIYIEGDLRFQDPVMMRSPQGRIIATGDESLPTIRGVGNSSLTLQAENEIILGNLMTEGGDIRVVSQSDIVQIEGIHTLPNGSNQGNILLRGSEINLVGGSNSVRGSGYLRLEPSNSGQIMTLGSDENTNGLDIQLSDIEALAPGFERIIIGSIDGNSIIEIAQDITFTSPVLLQSPGDLGKIIAAGNITATGDASISLKADSDIRVRDINTSGLNIDINSARGEVITGSLQSGGNINVLSQGNIQTGEIRSNASLDSLAFRTIDLSSQRGQITVDGNIFGDGTFLSLIGQDDIQTGNITAGRGMSLNSDRGTITTGNLQVVSPDSLNSSINITAFGNITTGDISTATDPGTGANITITSSQGGVRSGNLNASGSTAGGSIVVQAPDQIFLGAINTNSSQGNAGSVRLTSENDIEVSLINTEAELRGGSLVIDTSRFFRVTDTFEAINGVEASISTIGSTGSGTIRLPAFSTPLIIGDPSQNGTAGAITDGQLTAGADTTIIGNNFEPNSIKQTPINQTITTENENLSDAETTPSSVSSISENLSHSNSNSNASETEPNISGNSNHDSDSPLINSHTEANTDIDPTGDLVIQVEPTTVPTDQIARSPLVSSVLQIDLFRGREFINYFGNNLNKNTVDDQSIRQTLSDIVRITNYKPAIIYVSIQPEQLELRLLLPNGEPVFKSVAVNREEVLQVARQFSHQIRTPQNFQDTEYKESGQQLYNWLIQPIKDELEKNGIDILIFSMDAGLRTLPLAALYDGEQFLIEHYSLSLIPSLSLTDTSYVNLQNARVLAMGASEFPNSNLDPLPAVPLELDLIVGNMWPGTSFLNEEFTIANLKSQREQAEYKIIHLATHGEFVSGGADRSYIQFWDQKLWLNQLRELRLNQPPVELLVLSACTTAVGDEKAELGFAGLAVQAGVKSAMASLWYVSDAGTLGLMTTFYNALTATPIKAEALRQSQLAMLNGQVRLENGYLLSQTNISTRRGDISTPVPQELARQNPVDLSHPFYWAGFTLIGSPW</sequence>
<dbReference type="RefSeq" id="WP_152088483.1">
    <property type="nucleotide sequence ID" value="NZ_BIMW01000076.1"/>
</dbReference>
<organism evidence="4 5">
    <name type="scientific">Limnospira platensis NIES-46</name>
    <dbReference type="NCBI Taxonomy" id="1236695"/>
    <lineage>
        <taxon>Bacteria</taxon>
        <taxon>Bacillati</taxon>
        <taxon>Cyanobacteriota</taxon>
        <taxon>Cyanophyceae</taxon>
        <taxon>Oscillatoriophycideae</taxon>
        <taxon>Oscillatoriales</taxon>
        <taxon>Sirenicapillariaceae</taxon>
        <taxon>Limnospira</taxon>
    </lineage>
</organism>
<feature type="domain" description="Filamentous haemagglutinin FhaB/tRNA nuclease CdiA-like TPS" evidence="3">
    <location>
        <begin position="49"/>
        <end position="161"/>
    </location>
</feature>
<dbReference type="NCBIfam" id="TIGR01901">
    <property type="entry name" value="adhes_NPXG"/>
    <property type="match status" value="1"/>
</dbReference>
<accession>A0A5M3T1V5</accession>
<protein>
    <recommendedName>
        <fullName evidence="3">Filamentous haemagglutinin FhaB/tRNA nuclease CdiA-like TPS domain-containing protein</fullName>
    </recommendedName>
</protein>
<dbReference type="Proteomes" id="UP000326169">
    <property type="component" value="Unassembled WGS sequence"/>
</dbReference>
<dbReference type="InterPro" id="IPR011050">
    <property type="entry name" value="Pectin_lyase_fold/virulence"/>
</dbReference>
<feature type="transmembrane region" description="Helical" evidence="2">
    <location>
        <begin position="7"/>
        <end position="28"/>
    </location>
</feature>
<dbReference type="Pfam" id="PF05860">
    <property type="entry name" value="TPS"/>
    <property type="match status" value="1"/>
</dbReference>
<dbReference type="GeneID" id="301682593"/>
<dbReference type="SMART" id="SM00912">
    <property type="entry name" value="Haemagg_act"/>
    <property type="match status" value="1"/>
</dbReference>
<dbReference type="InterPro" id="IPR012334">
    <property type="entry name" value="Pectin_lyas_fold"/>
</dbReference>
<feature type="compositionally biased region" description="Polar residues" evidence="1">
    <location>
        <begin position="1392"/>
        <end position="1417"/>
    </location>
</feature>
<evidence type="ECO:0000259" key="3">
    <source>
        <dbReference type="SMART" id="SM00912"/>
    </source>
</evidence>
<name>A0A5M3T1V5_LIMPL</name>
<feature type="compositionally biased region" description="Low complexity" evidence="1">
    <location>
        <begin position="1372"/>
        <end position="1391"/>
    </location>
</feature>
<evidence type="ECO:0000256" key="2">
    <source>
        <dbReference type="SAM" id="Phobius"/>
    </source>
</evidence>
<keyword evidence="2" id="KW-1133">Transmembrane helix</keyword>
<evidence type="ECO:0000256" key="1">
    <source>
        <dbReference type="SAM" id="MobiDB-lite"/>
    </source>
</evidence>
<keyword evidence="5" id="KW-1185">Reference proteome</keyword>
<keyword evidence="2" id="KW-0472">Membrane</keyword>
<dbReference type="EMBL" id="BIMW01000076">
    <property type="protein sequence ID" value="GCE93683.1"/>
    <property type="molecule type" value="Genomic_DNA"/>
</dbReference>
<keyword evidence="2" id="KW-0812">Transmembrane</keyword>
<comment type="caution">
    <text evidence="4">The sequence shown here is derived from an EMBL/GenBank/DDBJ whole genome shotgun (WGS) entry which is preliminary data.</text>
</comment>
<dbReference type="InterPro" id="IPR024983">
    <property type="entry name" value="CHAT_dom"/>
</dbReference>
<dbReference type="Pfam" id="PF12770">
    <property type="entry name" value="CHAT"/>
    <property type="match status" value="1"/>
</dbReference>
<reference evidence="4 5" key="1">
    <citation type="journal article" date="2019" name="J Genomics">
        <title>The Draft Genome of a Hydrogen-producing Cyanobacterium, Arthrospira platensis NIES-46.</title>
        <authorList>
            <person name="Suzuki S."/>
            <person name="Yamaguchi H."/>
            <person name="Kawachi M."/>
        </authorList>
    </citation>
    <scope>NUCLEOTIDE SEQUENCE [LARGE SCALE GENOMIC DNA]</scope>
    <source>
        <strain evidence="4 5">NIES-46</strain>
    </source>
</reference>
<proteinExistence type="predicted"/>
<evidence type="ECO:0000313" key="5">
    <source>
        <dbReference type="Proteomes" id="UP000326169"/>
    </source>
</evidence>
<evidence type="ECO:0000313" key="4">
    <source>
        <dbReference type="EMBL" id="GCE93683.1"/>
    </source>
</evidence>
<dbReference type="InterPro" id="IPR008638">
    <property type="entry name" value="FhaB/CdiA-like_TPS"/>
</dbReference>
<feature type="region of interest" description="Disordered" evidence="1">
    <location>
        <begin position="1363"/>
        <end position="1422"/>
    </location>
</feature>